<keyword evidence="3 9" id="KW-0547">Nucleotide-binding</keyword>
<comment type="similarity">
    <text evidence="9">Belongs to the carbohydrate kinase PfkB family. Ribokinase subfamily.</text>
</comment>
<keyword evidence="9" id="KW-0963">Cytoplasm</keyword>
<dbReference type="GO" id="GO:0005829">
    <property type="term" value="C:cytosol"/>
    <property type="evidence" value="ECO:0007669"/>
    <property type="project" value="TreeGrafter"/>
</dbReference>
<dbReference type="InterPro" id="IPR011611">
    <property type="entry name" value="PfkB_dom"/>
</dbReference>
<evidence type="ECO:0000256" key="1">
    <source>
        <dbReference type="ARBA" id="ARBA00022679"/>
    </source>
</evidence>
<feature type="binding site" evidence="9">
    <location>
        <position position="147"/>
    </location>
    <ligand>
        <name>substrate</name>
    </ligand>
</feature>
<dbReference type="GO" id="GO:0004747">
    <property type="term" value="F:ribokinase activity"/>
    <property type="evidence" value="ECO:0007669"/>
    <property type="project" value="UniProtKB-UniRule"/>
</dbReference>
<reference evidence="11 13" key="1">
    <citation type="submission" date="2015-09" db="EMBL/GenBank/DDBJ databases">
        <authorList>
            <consortium name="Pathogen Informatics"/>
        </authorList>
    </citation>
    <scope>NUCLEOTIDE SEQUENCE [LARGE SCALE GENOMIC DNA]</scope>
    <source>
        <strain evidence="11 13">2789STDY5834939</strain>
    </source>
</reference>
<accession>A0A174S978</accession>
<feature type="binding site" evidence="9">
    <location>
        <position position="290"/>
    </location>
    <ligand>
        <name>ATP</name>
        <dbReference type="ChEBI" id="CHEBI:30616"/>
    </ligand>
</feature>
<evidence type="ECO:0000256" key="7">
    <source>
        <dbReference type="ARBA" id="ARBA00022958"/>
    </source>
</evidence>
<feature type="binding site" evidence="9">
    <location>
        <position position="191"/>
    </location>
    <ligand>
        <name>ATP</name>
        <dbReference type="ChEBI" id="CHEBI:30616"/>
    </ligand>
</feature>
<dbReference type="EMBL" id="QVME01000012">
    <property type="protein sequence ID" value="RGE65612.1"/>
    <property type="molecule type" value="Genomic_DNA"/>
</dbReference>
<evidence type="ECO:0000313" key="14">
    <source>
        <dbReference type="Proteomes" id="UP000260828"/>
    </source>
</evidence>
<dbReference type="InterPro" id="IPR002139">
    <property type="entry name" value="Ribo/fructo_kinase"/>
</dbReference>
<feature type="active site" description="Proton acceptor" evidence="9">
    <location>
        <position position="266"/>
    </location>
</feature>
<dbReference type="InterPro" id="IPR029056">
    <property type="entry name" value="Ribokinase-like"/>
</dbReference>
<dbReference type="UniPathway" id="UPA00916">
    <property type="reaction ID" value="UER00889"/>
</dbReference>
<evidence type="ECO:0000256" key="8">
    <source>
        <dbReference type="ARBA" id="ARBA00023277"/>
    </source>
</evidence>
<feature type="binding site" evidence="9">
    <location>
        <begin position="265"/>
        <end position="266"/>
    </location>
    <ligand>
        <name>ATP</name>
        <dbReference type="ChEBI" id="CHEBI:30616"/>
    </ligand>
</feature>
<keyword evidence="2 9" id="KW-0479">Metal-binding</keyword>
<dbReference type="EMBL" id="CZBE01000016">
    <property type="protein sequence ID" value="CUP91975.1"/>
    <property type="molecule type" value="Genomic_DNA"/>
</dbReference>
<feature type="binding site" evidence="9">
    <location>
        <position position="260"/>
    </location>
    <ligand>
        <name>K(+)</name>
        <dbReference type="ChEBI" id="CHEBI:29103"/>
    </ligand>
</feature>
<feature type="binding site" evidence="9">
    <location>
        <position position="305"/>
    </location>
    <ligand>
        <name>K(+)</name>
        <dbReference type="ChEBI" id="CHEBI:29103"/>
    </ligand>
</feature>
<dbReference type="PRINTS" id="PR00990">
    <property type="entry name" value="RIBOKINASE"/>
</dbReference>
<dbReference type="CDD" id="cd01174">
    <property type="entry name" value="ribokinase"/>
    <property type="match status" value="1"/>
</dbReference>
<evidence type="ECO:0000256" key="9">
    <source>
        <dbReference type="HAMAP-Rule" id="MF_01987"/>
    </source>
</evidence>
<feature type="binding site" evidence="9">
    <location>
        <position position="301"/>
    </location>
    <ligand>
        <name>K(+)</name>
        <dbReference type="ChEBI" id="CHEBI:29103"/>
    </ligand>
</feature>
<keyword evidence="1 9" id="KW-0808">Transferase</keyword>
<comment type="catalytic activity">
    <reaction evidence="9">
        <text>D-ribose + ATP = D-ribose 5-phosphate + ADP + H(+)</text>
        <dbReference type="Rhea" id="RHEA:13697"/>
        <dbReference type="ChEBI" id="CHEBI:15378"/>
        <dbReference type="ChEBI" id="CHEBI:30616"/>
        <dbReference type="ChEBI" id="CHEBI:47013"/>
        <dbReference type="ChEBI" id="CHEBI:78346"/>
        <dbReference type="ChEBI" id="CHEBI:456216"/>
        <dbReference type="EC" id="2.7.1.15"/>
    </reaction>
</comment>
<comment type="pathway">
    <text evidence="9">Carbohydrate metabolism; D-ribose degradation; D-ribose 5-phosphate from beta-D-ribopyranose: step 2/2.</text>
</comment>
<name>A0A174S978_9FIRM</name>
<feature type="binding site" evidence="9">
    <location>
        <position position="296"/>
    </location>
    <ligand>
        <name>K(+)</name>
        <dbReference type="ChEBI" id="CHEBI:29103"/>
    </ligand>
</feature>
<feature type="binding site" evidence="9">
    <location>
        <begin position="233"/>
        <end position="238"/>
    </location>
    <ligand>
        <name>ATP</name>
        <dbReference type="ChEBI" id="CHEBI:30616"/>
    </ligand>
</feature>
<evidence type="ECO:0000313" key="11">
    <source>
        <dbReference type="EMBL" id="CUP91975.1"/>
    </source>
</evidence>
<comment type="subcellular location">
    <subcellularLocation>
        <location evidence="9">Cytoplasm</location>
    </subcellularLocation>
</comment>
<evidence type="ECO:0000256" key="5">
    <source>
        <dbReference type="ARBA" id="ARBA00022840"/>
    </source>
</evidence>
<comment type="function">
    <text evidence="9">Catalyzes the phosphorylation of ribose at O-5 in a reaction requiring ATP and magnesium. The resulting D-ribose-5-phosphate can then be used either for sythesis of nucleotides, histidine, and tryptophan, or as a component of the pentose phosphate pathway.</text>
</comment>
<dbReference type="OrthoDB" id="9775849at2"/>
<dbReference type="SUPFAM" id="SSF53613">
    <property type="entry name" value="Ribokinase-like"/>
    <property type="match status" value="1"/>
</dbReference>
<dbReference type="GO" id="GO:0005524">
    <property type="term" value="F:ATP binding"/>
    <property type="evidence" value="ECO:0007669"/>
    <property type="project" value="UniProtKB-UniRule"/>
</dbReference>
<dbReference type="Pfam" id="PF00294">
    <property type="entry name" value="PfkB"/>
    <property type="match status" value="1"/>
</dbReference>
<dbReference type="HAMAP" id="MF_01987">
    <property type="entry name" value="Ribokinase"/>
    <property type="match status" value="1"/>
</dbReference>
<dbReference type="Proteomes" id="UP000095765">
    <property type="component" value="Unassembled WGS sequence"/>
</dbReference>
<keyword evidence="6 9" id="KW-0460">Magnesium</keyword>
<dbReference type="Gene3D" id="3.40.1190.20">
    <property type="match status" value="1"/>
</dbReference>
<comment type="subunit">
    <text evidence="9">Homodimer.</text>
</comment>
<feature type="binding site" evidence="9">
    <location>
        <position position="262"/>
    </location>
    <ligand>
        <name>K(+)</name>
        <dbReference type="ChEBI" id="CHEBI:29103"/>
    </ligand>
</feature>
<feature type="binding site" evidence="9">
    <location>
        <begin position="14"/>
        <end position="16"/>
    </location>
    <ligand>
        <name>substrate</name>
    </ligand>
</feature>
<evidence type="ECO:0000313" key="12">
    <source>
        <dbReference type="EMBL" id="RGE65612.1"/>
    </source>
</evidence>
<evidence type="ECO:0000256" key="6">
    <source>
        <dbReference type="ARBA" id="ARBA00022842"/>
    </source>
</evidence>
<comment type="cofactor">
    <cofactor evidence="9">
        <name>Mg(2+)</name>
        <dbReference type="ChEBI" id="CHEBI:18420"/>
    </cofactor>
    <text evidence="9">Requires a divalent cation, most likely magnesium in vivo, as an electrophilic catalyst to aid phosphoryl group transfer. It is the chelate of the metal and the nucleotide that is the actual substrate.</text>
</comment>
<comment type="activity regulation">
    <text evidence="9">Activated by a monovalent cation that binds near, but not in, the active site. The most likely occupant of the site in vivo is potassium. Ion binding induces a conformational change that may alter substrate affinity.</text>
</comment>
<feature type="binding site" evidence="9">
    <location>
        <position position="299"/>
    </location>
    <ligand>
        <name>K(+)</name>
        <dbReference type="ChEBI" id="CHEBI:29103"/>
    </ligand>
</feature>
<dbReference type="AlphaFoldDB" id="A0A174S978"/>
<feature type="binding site" evidence="9">
    <location>
        <begin position="42"/>
        <end position="46"/>
    </location>
    <ligand>
        <name>substrate</name>
    </ligand>
</feature>
<protein>
    <recommendedName>
        <fullName evidence="9">Ribokinase</fullName>
        <shortName evidence="9">RK</shortName>
        <ecNumber evidence="9">2.7.1.15</ecNumber>
    </recommendedName>
</protein>
<evidence type="ECO:0000313" key="13">
    <source>
        <dbReference type="Proteomes" id="UP000095765"/>
    </source>
</evidence>
<feature type="binding site" evidence="9">
    <location>
        <position position="266"/>
    </location>
    <ligand>
        <name>substrate</name>
    </ligand>
</feature>
<sequence length="333" mass="34955">MNRKPKILVVGSFVMDLIVSTEKFPGSGETVLGKSFRTAPGGKGANQAVQAARLGADVTMVGKVGGDSFGRELIASAQAAGIHTQHILQDPDNPSAIGNILLEVAEGQKSKNRIIVVSGANMAITPDDVAFVRDIVSEFDMVMLQLEIPMQINELVAQYAFEKGVPVMLNSAPSAPLSAALLSHLTYISPNEHEAADLTGIPIRKEGKSVNRDDLDAVIASLRGKGVQNVIITLGSAGAVVAGDSGIDFSPCVDVVEVKDPTAAGDSFVGAFCTAVCAGLNQRQALDFANYTATITVSQMGAQPSLPHLADVIELMQREQFDGFDLGLLDILK</sequence>
<organism evidence="11 13">
    <name type="scientific">Anaerotruncus colihominis</name>
    <dbReference type="NCBI Taxonomy" id="169435"/>
    <lineage>
        <taxon>Bacteria</taxon>
        <taxon>Bacillati</taxon>
        <taxon>Bacillota</taxon>
        <taxon>Clostridia</taxon>
        <taxon>Eubacteriales</taxon>
        <taxon>Oscillospiraceae</taxon>
        <taxon>Anaerotruncus</taxon>
    </lineage>
</organism>
<dbReference type="PANTHER" id="PTHR10584:SF166">
    <property type="entry name" value="RIBOKINASE"/>
    <property type="match status" value="1"/>
</dbReference>
<dbReference type="RefSeq" id="WP_006875968.1">
    <property type="nucleotide sequence ID" value="NZ_CABIWA010000018.1"/>
</dbReference>
<reference evidence="12 14" key="2">
    <citation type="submission" date="2018-08" db="EMBL/GenBank/DDBJ databases">
        <title>A genome reference for cultivated species of the human gut microbiota.</title>
        <authorList>
            <person name="Zou Y."/>
            <person name="Xue W."/>
            <person name="Luo G."/>
        </authorList>
    </citation>
    <scope>NUCLEOTIDE SEQUENCE [LARGE SCALE GENOMIC DNA]</scope>
    <source>
        <strain evidence="12 14">TF05-12AC</strain>
    </source>
</reference>
<proteinExistence type="inferred from homology"/>
<evidence type="ECO:0000256" key="2">
    <source>
        <dbReference type="ARBA" id="ARBA00022723"/>
    </source>
</evidence>
<dbReference type="GeneID" id="72462481"/>
<dbReference type="InterPro" id="IPR011877">
    <property type="entry name" value="Ribokinase"/>
</dbReference>
<dbReference type="GO" id="GO:0019303">
    <property type="term" value="P:D-ribose catabolic process"/>
    <property type="evidence" value="ECO:0007669"/>
    <property type="project" value="UniProtKB-UniRule"/>
</dbReference>
<evidence type="ECO:0000256" key="4">
    <source>
        <dbReference type="ARBA" id="ARBA00022777"/>
    </source>
</evidence>
<dbReference type="EC" id="2.7.1.15" evidence="9"/>
<keyword evidence="4 9" id="KW-0418">Kinase</keyword>
<comment type="caution">
    <text evidence="9">Lacks conserved residue(s) required for the propagation of feature annotation.</text>
</comment>
<dbReference type="Proteomes" id="UP000260828">
    <property type="component" value="Unassembled WGS sequence"/>
</dbReference>
<dbReference type="GO" id="GO:0046872">
    <property type="term" value="F:metal ion binding"/>
    <property type="evidence" value="ECO:0007669"/>
    <property type="project" value="UniProtKB-KW"/>
</dbReference>
<keyword evidence="8 9" id="KW-0119">Carbohydrate metabolism</keyword>
<dbReference type="PANTHER" id="PTHR10584">
    <property type="entry name" value="SUGAR KINASE"/>
    <property type="match status" value="1"/>
</dbReference>
<keyword evidence="5 9" id="KW-0067">ATP-binding</keyword>
<evidence type="ECO:0000259" key="10">
    <source>
        <dbReference type="Pfam" id="PF00294"/>
    </source>
</evidence>
<gene>
    <name evidence="11" type="primary">rbsK_3</name>
    <name evidence="9" type="synonym">rbsK</name>
    <name evidence="12" type="ORF">DXC40_16485</name>
    <name evidence="11" type="ORF">ERS852551_02393</name>
</gene>
<keyword evidence="7 9" id="KW-0630">Potassium</keyword>
<feature type="domain" description="Carbohydrate kinase PfkB" evidence="10">
    <location>
        <begin position="5"/>
        <end position="308"/>
    </location>
</feature>
<evidence type="ECO:0000256" key="3">
    <source>
        <dbReference type="ARBA" id="ARBA00022741"/>
    </source>
</evidence>